<dbReference type="Proteomes" id="UP000192220">
    <property type="component" value="Unplaced"/>
</dbReference>
<dbReference type="KEGG" id="alim:106536086"/>
<dbReference type="InterPro" id="IPR011993">
    <property type="entry name" value="PH-like_dom_sf"/>
</dbReference>
<feature type="compositionally biased region" description="Polar residues" evidence="2">
    <location>
        <begin position="1147"/>
        <end position="1157"/>
    </location>
</feature>
<organism evidence="5 6">
    <name type="scientific">Austrofundulus limnaeus</name>
    <name type="common">Annual killifish</name>
    <dbReference type="NCBI Taxonomy" id="52670"/>
    <lineage>
        <taxon>Eukaryota</taxon>
        <taxon>Metazoa</taxon>
        <taxon>Chordata</taxon>
        <taxon>Craniata</taxon>
        <taxon>Vertebrata</taxon>
        <taxon>Euteleostomi</taxon>
        <taxon>Actinopterygii</taxon>
        <taxon>Neopterygii</taxon>
        <taxon>Teleostei</taxon>
        <taxon>Neoteleostei</taxon>
        <taxon>Acanthomorphata</taxon>
        <taxon>Ovalentaria</taxon>
        <taxon>Atherinomorphae</taxon>
        <taxon>Cyprinodontiformes</taxon>
        <taxon>Rivulidae</taxon>
        <taxon>Austrofundulus</taxon>
    </lineage>
</organism>
<protein>
    <submittedName>
        <fullName evidence="6">Pleckstrin homology domain-containing family A member 7</fullName>
    </submittedName>
</protein>
<dbReference type="PROSITE" id="PS01159">
    <property type="entry name" value="WW_DOMAIN_1"/>
    <property type="match status" value="2"/>
</dbReference>
<feature type="region of interest" description="Disordered" evidence="2">
    <location>
        <begin position="1022"/>
        <end position="1227"/>
    </location>
</feature>
<feature type="compositionally biased region" description="Low complexity" evidence="2">
    <location>
        <begin position="563"/>
        <end position="572"/>
    </location>
</feature>
<feature type="compositionally biased region" description="Low complexity" evidence="2">
    <location>
        <begin position="371"/>
        <end position="388"/>
    </location>
</feature>
<dbReference type="Pfam" id="PF25541">
    <property type="entry name" value="TBCA_PH"/>
    <property type="match status" value="1"/>
</dbReference>
<dbReference type="InterPro" id="IPR040392">
    <property type="entry name" value="PKHA4-7_PH"/>
</dbReference>
<dbReference type="InParanoid" id="A0A2I4D8Y6"/>
<evidence type="ECO:0000256" key="1">
    <source>
        <dbReference type="SAM" id="Coils"/>
    </source>
</evidence>
<feature type="region of interest" description="Disordered" evidence="2">
    <location>
        <begin position="537"/>
        <end position="617"/>
    </location>
</feature>
<feature type="coiled-coil region" evidence="1">
    <location>
        <begin position="905"/>
        <end position="939"/>
    </location>
</feature>
<dbReference type="PANTHER" id="PTHR12752:SF4">
    <property type="entry name" value="PLECKSTRIN HOMOLOGY DOMAIN-CONTAINING FAMILY A MEMBER 7"/>
    <property type="match status" value="1"/>
</dbReference>
<evidence type="ECO:0000313" key="6">
    <source>
        <dbReference type="RefSeq" id="XP_013888710.1"/>
    </source>
</evidence>
<dbReference type="RefSeq" id="XP_013888710.1">
    <property type="nucleotide sequence ID" value="XM_014033256.1"/>
</dbReference>
<feature type="region of interest" description="Disordered" evidence="2">
    <location>
        <begin position="968"/>
        <end position="1001"/>
    </location>
</feature>
<dbReference type="CDD" id="cd13248">
    <property type="entry name" value="PH_PEPP1_2_3"/>
    <property type="match status" value="1"/>
</dbReference>
<feature type="compositionally biased region" description="Low complexity" evidence="2">
    <location>
        <begin position="1199"/>
        <end position="1218"/>
    </location>
</feature>
<feature type="compositionally biased region" description="Polar residues" evidence="2">
    <location>
        <begin position="982"/>
        <end position="1000"/>
    </location>
</feature>
<dbReference type="FunFam" id="2.30.29.30:FF:000083">
    <property type="entry name" value="Pleckstrin homology domain-containing family A member 5"/>
    <property type="match status" value="1"/>
</dbReference>
<dbReference type="SUPFAM" id="SSF51045">
    <property type="entry name" value="WW domain"/>
    <property type="match status" value="2"/>
</dbReference>
<feature type="compositionally biased region" description="Basic residues" evidence="2">
    <location>
        <begin position="1173"/>
        <end position="1187"/>
    </location>
</feature>
<feature type="domain" description="WW" evidence="4">
    <location>
        <begin position="8"/>
        <end position="41"/>
    </location>
</feature>
<dbReference type="PROSITE" id="PS50020">
    <property type="entry name" value="WW_DOMAIN_2"/>
    <property type="match status" value="2"/>
</dbReference>
<dbReference type="Gene3D" id="2.30.29.30">
    <property type="entry name" value="Pleckstrin-homology domain (PH domain)/Phosphotyrosine-binding domain (PTB)"/>
    <property type="match status" value="1"/>
</dbReference>
<feature type="compositionally biased region" description="Basic and acidic residues" evidence="2">
    <location>
        <begin position="1055"/>
        <end position="1066"/>
    </location>
</feature>
<dbReference type="Pfam" id="PF00169">
    <property type="entry name" value="PH"/>
    <property type="match status" value="1"/>
</dbReference>
<dbReference type="SMART" id="SM00233">
    <property type="entry name" value="PH"/>
    <property type="match status" value="1"/>
</dbReference>
<dbReference type="SUPFAM" id="SSF50729">
    <property type="entry name" value="PH domain-like"/>
    <property type="match status" value="1"/>
</dbReference>
<dbReference type="CDD" id="cd00201">
    <property type="entry name" value="WW"/>
    <property type="match status" value="2"/>
</dbReference>
<feature type="compositionally biased region" description="Polar residues" evidence="2">
    <location>
        <begin position="389"/>
        <end position="407"/>
    </location>
</feature>
<keyword evidence="1" id="KW-0175">Coiled coil</keyword>
<feature type="domain" description="PH" evidence="3">
    <location>
        <begin position="165"/>
        <end position="264"/>
    </location>
</feature>
<dbReference type="PANTHER" id="PTHR12752">
    <property type="entry name" value="PHOSPHOINOSITOL 3-PHOSPHATE-BINDING PROTEIN"/>
    <property type="match status" value="1"/>
</dbReference>
<dbReference type="InterPro" id="IPR036020">
    <property type="entry name" value="WW_dom_sf"/>
</dbReference>
<dbReference type="OrthoDB" id="43122at2759"/>
<dbReference type="PROSITE" id="PS50003">
    <property type="entry name" value="PH_DOMAIN"/>
    <property type="match status" value="1"/>
</dbReference>
<sequence length="1415" mass="158072">MAAPLGRDTLPEHWSYGVCRDGRVFFVNDETRSTTWLHPRSGEPVNSGHMIRSDLPWGWEEGFTDDGASYFINHNQRSTSFIHPVTGQISPENMDYILQEQPQGARIMSKPTAEQLSSTTVSEASTAITSSTVDTTSAPKASRSIGKVHSFGKREQAIKRNPNVPVVVRGWLYKQDSSGMRLWKRKWFVLADFCLFYYKDSREESVLGSIPLPSYVISPVGAEDHISRKYAFKAEHTGMRTYYFSADTQEDMTTWLKAMNQAARMQNHANALIRPADKVERLLQQAVPQTNHVNHHRLKTSDSEASKPIIHEVLLEPIHRDPEELCSFHKDSPGTVMLEQPIGSTLLEMDTHTSLPSNPPVTAALPQSNNVSASAPVSRVPSRAPSRATSTLPSSVCTRNGLVSTPSPILEPNGIAAGTYQRAPDPPVLDTHKHVQRRNTLEQVEQWVKVQKSEHRGPPSRESTLPRRTPPNQHKYTSMDTYQTLPKNPHHSPLPGRVGEYKYAQDRLNHFRLTPDQGGLGSNTVWQLYEWQQRQQFRHGSPTAPIYTPAPEYPFGPRPPSTVPTSSSAPRSEGSPRCVSVPPSAADIPPPGPPPGVSRTLSPARRPHTPAERVTVRPKGDMSALDLPFSVSPRRSKSQMLKAATVERRSMPPSGYITHTVSAPSLHGKTPEELTLLLIQLRRNQAKMASARQQTLTQLQQFHSPQESYLKNRLLAAPTASTSPVLSSNPSPESHLGHVGLSTPIGPFSTQADDTYMQLKKDLEYLDLKIRALEPLILAVHSLLLHCTAGPLRPIMNVAGSQTLKESGKPVKVAESDVDVKLSRLCEQDKILKDLEARISSLKDDKDKLERILDVSHQQMEQYQEQPSHAHKIAYQQRLLQEDLVTIRAQISRLSTEMAHSWEEYNRLEKSVEQLRMALQTLMNNNDTSQQEKAEMKRELWRIEDVMGGLSASKANYKITIDSIQNPDRKLVPSLSDPAVPSHSTEVQPPPRSSVSSILSHTLPPSAVPKWAEDSAPPRPPLPRLYDYEETPPVVPPLPKEASVIRHTSVRGLKRQSDERRRDRDGGQYVANGDCKTDLRSYLSEPELPGSSHQSTSSDADYQYYPSKGTTSQMNQSNSISSFVTLRRGPGSSAVKERPKSAFERLSSPTEASQLPISQPRGRMTAEEQLERMKRHQRALVRERKRNLSQGDRTITGLSTSSGATQRSSSSSSRLPSSPSDPPTSVFDWQEERLGAEGQSDEGLSLFSERRRIHSDEWVTVTARRVQEVDVEPLDYDLDISRELSKPDKVFIPERYVESEPEEPLSPEELKERSRRAERIKNLLAKSSVQNMQPSAPLDFSELDSAVQQQERIMSVSHALASEASRKSKLVAGTERPDSWCLLQPKQQQSTDPQEGPAEGIRLGRKLHLEGSKYI</sequence>
<accession>A0A2I4D8Y6</accession>
<reference evidence="6" key="1">
    <citation type="submission" date="2025-08" db="UniProtKB">
        <authorList>
            <consortium name="RefSeq"/>
        </authorList>
    </citation>
    <scope>IDENTIFICATION</scope>
</reference>
<evidence type="ECO:0000313" key="5">
    <source>
        <dbReference type="Proteomes" id="UP000192220"/>
    </source>
</evidence>
<feature type="region of interest" description="Disordered" evidence="2">
    <location>
        <begin position="351"/>
        <end position="430"/>
    </location>
</feature>
<evidence type="ECO:0000256" key="2">
    <source>
        <dbReference type="SAM" id="MobiDB-lite"/>
    </source>
</evidence>
<feature type="region of interest" description="Disordered" evidence="2">
    <location>
        <begin position="1377"/>
        <end position="1415"/>
    </location>
</feature>
<evidence type="ECO:0000259" key="4">
    <source>
        <dbReference type="PROSITE" id="PS50020"/>
    </source>
</evidence>
<keyword evidence="5" id="KW-1185">Reference proteome</keyword>
<name>A0A2I4D8Y6_AUSLI</name>
<dbReference type="InterPro" id="IPR001849">
    <property type="entry name" value="PH_domain"/>
</dbReference>
<dbReference type="InterPro" id="IPR057971">
    <property type="entry name" value="PKHA4-7_TBCA"/>
</dbReference>
<dbReference type="Gene3D" id="2.20.70.10">
    <property type="match status" value="2"/>
</dbReference>
<gene>
    <name evidence="6" type="primary">LOC106536086</name>
</gene>
<dbReference type="Pfam" id="PF00397">
    <property type="entry name" value="WW"/>
    <property type="match status" value="1"/>
</dbReference>
<evidence type="ECO:0000259" key="3">
    <source>
        <dbReference type="PROSITE" id="PS50003"/>
    </source>
</evidence>
<feature type="domain" description="WW" evidence="4">
    <location>
        <begin position="53"/>
        <end position="86"/>
    </location>
</feature>
<proteinExistence type="predicted"/>
<dbReference type="STRING" id="52670.A0A2I4D8Y6"/>
<feature type="compositionally biased region" description="Polar residues" evidence="2">
    <location>
        <begin position="1091"/>
        <end position="1100"/>
    </location>
</feature>
<feature type="compositionally biased region" description="Polar residues" evidence="2">
    <location>
        <begin position="1108"/>
        <end position="1124"/>
    </location>
</feature>
<dbReference type="GeneID" id="106536086"/>
<feature type="coiled-coil region" evidence="1">
    <location>
        <begin position="832"/>
        <end position="866"/>
    </location>
</feature>
<feature type="region of interest" description="Disordered" evidence="2">
    <location>
        <begin position="448"/>
        <end position="477"/>
    </location>
</feature>
<feature type="compositionally biased region" description="Pro residues" evidence="2">
    <location>
        <begin position="551"/>
        <end position="562"/>
    </location>
</feature>
<dbReference type="InterPro" id="IPR001202">
    <property type="entry name" value="WW_dom"/>
</dbReference>
<dbReference type="SMART" id="SM00456">
    <property type="entry name" value="WW"/>
    <property type="match status" value="2"/>
</dbReference>
<feature type="compositionally biased region" description="Polar residues" evidence="2">
    <location>
        <begin position="1188"/>
        <end position="1198"/>
    </location>
</feature>